<feature type="domain" description="LRRCT" evidence="11">
    <location>
        <begin position="95"/>
        <end position="146"/>
    </location>
</feature>
<evidence type="ECO:0000256" key="2">
    <source>
        <dbReference type="ARBA" id="ARBA00022614"/>
    </source>
</evidence>
<proteinExistence type="predicted"/>
<dbReference type="OrthoDB" id="72369at2759"/>
<dbReference type="Gene3D" id="3.80.10.10">
    <property type="entry name" value="Ribonuclease Inhibitor"/>
    <property type="match status" value="1"/>
</dbReference>
<evidence type="ECO:0000256" key="6">
    <source>
        <dbReference type="ARBA" id="ARBA00022989"/>
    </source>
</evidence>
<keyword evidence="13" id="KW-1185">Reference proteome</keyword>
<name>A0A3B4FBG5_9CICH</name>
<dbReference type="SMART" id="SM00082">
    <property type="entry name" value="LRRCT"/>
    <property type="match status" value="1"/>
</dbReference>
<dbReference type="GeneTree" id="ENSGT00530000064244"/>
<evidence type="ECO:0000256" key="3">
    <source>
        <dbReference type="ARBA" id="ARBA00022692"/>
    </source>
</evidence>
<feature type="transmembrane region" description="Helical" evidence="9">
    <location>
        <begin position="153"/>
        <end position="174"/>
    </location>
</feature>
<sequence length="257" mass="28832">MMTFKDDWHSGRMIFSLSFVFFHVLVTHSIIKPCHCSTLGPAGLVVNCSALNLVEVPNLPSDTTELHLQNNRLTSVSPGLFDRYTGLNKVSLSKNPFHCDCQIHYLRNWLLKNRAIVLKEPVCFSPSSVSNKAITELSDDYFSHCAVANCTNGIYNIIIGVALCCLIVLLLWSLSLARNSNFTLDIDERHSGFEADSLRSLKPKHRKRLHTGLSEVSVDSESLGHTEDLERPLLNMELLPQVLDALHKKHNIKIKAT</sequence>
<dbReference type="InterPro" id="IPR052313">
    <property type="entry name" value="GPIb-IX-V_Complex"/>
</dbReference>
<reference evidence="12" key="1">
    <citation type="submission" date="2023-09" db="UniProtKB">
        <authorList>
            <consortium name="Ensembl"/>
        </authorList>
    </citation>
    <scope>IDENTIFICATION</scope>
</reference>
<feature type="chain" id="PRO_5044590017" evidence="10">
    <location>
        <begin position="37"/>
        <end position="257"/>
    </location>
</feature>
<dbReference type="CTD" id="2815"/>
<dbReference type="SUPFAM" id="SSF52058">
    <property type="entry name" value="L domain-like"/>
    <property type="match status" value="1"/>
</dbReference>
<dbReference type="PANTHER" id="PTHR22650:SF6">
    <property type="entry name" value="PLATELET GLYCOPROTEIN IX"/>
    <property type="match status" value="1"/>
</dbReference>
<dbReference type="InterPro" id="IPR032675">
    <property type="entry name" value="LRR_dom_sf"/>
</dbReference>
<dbReference type="Proteomes" id="UP000695023">
    <property type="component" value="Unplaced"/>
</dbReference>
<dbReference type="Ensembl" id="ENSPNYT00000006694.1">
    <property type="protein sequence ID" value="ENSPNYP00000006531.1"/>
    <property type="gene ID" value="ENSPNYG00000005038.1"/>
</dbReference>
<keyword evidence="4 10" id="KW-0732">Signal</keyword>
<comment type="subcellular location">
    <subcellularLocation>
        <location evidence="1">Membrane</location>
        <topology evidence="1">Single-pass membrane protein</topology>
    </subcellularLocation>
</comment>
<evidence type="ECO:0000256" key="8">
    <source>
        <dbReference type="ARBA" id="ARBA00023157"/>
    </source>
</evidence>
<evidence type="ECO:0000256" key="1">
    <source>
        <dbReference type="ARBA" id="ARBA00004167"/>
    </source>
</evidence>
<dbReference type="InterPro" id="IPR000483">
    <property type="entry name" value="Cys-rich_flank_reg_C"/>
</dbReference>
<dbReference type="PANTHER" id="PTHR22650">
    <property type="entry name" value="GLYCOPROTEIN IB BETA"/>
    <property type="match status" value="1"/>
</dbReference>
<evidence type="ECO:0000256" key="5">
    <source>
        <dbReference type="ARBA" id="ARBA00022889"/>
    </source>
</evidence>
<evidence type="ECO:0000256" key="4">
    <source>
        <dbReference type="ARBA" id="ARBA00022729"/>
    </source>
</evidence>
<accession>A0A3B4FBG5</accession>
<evidence type="ECO:0000256" key="9">
    <source>
        <dbReference type="SAM" id="Phobius"/>
    </source>
</evidence>
<evidence type="ECO:0000256" key="10">
    <source>
        <dbReference type="SAM" id="SignalP"/>
    </source>
</evidence>
<keyword evidence="2" id="KW-0433">Leucine-rich repeat</keyword>
<protein>
    <submittedName>
        <fullName evidence="12 14">Platelet glycoprotein Ib beta chain-like</fullName>
    </submittedName>
</protein>
<keyword evidence="8" id="KW-1015">Disulfide bond</keyword>
<keyword evidence="3 9" id="KW-0812">Transmembrane</keyword>
<keyword evidence="5" id="KW-0130">Cell adhesion</keyword>
<evidence type="ECO:0000313" key="13">
    <source>
        <dbReference type="Proteomes" id="UP000695023"/>
    </source>
</evidence>
<reference evidence="14" key="2">
    <citation type="submission" date="2025-04" db="UniProtKB">
        <authorList>
            <consortium name="RefSeq"/>
        </authorList>
    </citation>
    <scope>IDENTIFICATION</scope>
</reference>
<evidence type="ECO:0000256" key="7">
    <source>
        <dbReference type="ARBA" id="ARBA00023136"/>
    </source>
</evidence>
<evidence type="ECO:0000313" key="12">
    <source>
        <dbReference type="Ensembl" id="ENSPNYP00000006531.1"/>
    </source>
</evidence>
<keyword evidence="7 9" id="KW-0472">Membrane</keyword>
<dbReference type="AlphaFoldDB" id="A0A3B4FBG5"/>
<dbReference type="RefSeq" id="XP_005749100.1">
    <property type="nucleotide sequence ID" value="XM_005749043.1"/>
</dbReference>
<organism evidence="12">
    <name type="scientific">Pundamilia nyererei</name>
    <dbReference type="NCBI Taxonomy" id="303518"/>
    <lineage>
        <taxon>Eukaryota</taxon>
        <taxon>Metazoa</taxon>
        <taxon>Chordata</taxon>
        <taxon>Craniata</taxon>
        <taxon>Vertebrata</taxon>
        <taxon>Euteleostomi</taxon>
        <taxon>Actinopterygii</taxon>
        <taxon>Neopterygii</taxon>
        <taxon>Teleostei</taxon>
        <taxon>Neoteleostei</taxon>
        <taxon>Acanthomorphata</taxon>
        <taxon>Ovalentaria</taxon>
        <taxon>Cichlomorphae</taxon>
        <taxon>Cichliformes</taxon>
        <taxon>Cichlidae</taxon>
        <taxon>African cichlids</taxon>
        <taxon>Pseudocrenilabrinae</taxon>
        <taxon>Haplochromini</taxon>
        <taxon>Pundamilia</taxon>
    </lineage>
</organism>
<evidence type="ECO:0000259" key="11">
    <source>
        <dbReference type="SMART" id="SM00082"/>
    </source>
</evidence>
<dbReference type="STRING" id="303518.ENSPNYP00000006531"/>
<keyword evidence="6 9" id="KW-1133">Transmembrane helix</keyword>
<gene>
    <name evidence="14" type="primary">LOC102199979</name>
</gene>
<evidence type="ECO:0000313" key="14">
    <source>
        <dbReference type="RefSeq" id="XP_005749100.1"/>
    </source>
</evidence>
<feature type="signal peptide" evidence="10">
    <location>
        <begin position="1"/>
        <end position="36"/>
    </location>
</feature>